<dbReference type="GO" id="GO:0016787">
    <property type="term" value="F:hydrolase activity"/>
    <property type="evidence" value="ECO:0007669"/>
    <property type="project" value="UniProtKB-KW"/>
</dbReference>
<organism evidence="1 2">
    <name type="scientific">Pontiella agarivorans</name>
    <dbReference type="NCBI Taxonomy" id="3038953"/>
    <lineage>
        <taxon>Bacteria</taxon>
        <taxon>Pseudomonadati</taxon>
        <taxon>Kiritimatiellota</taxon>
        <taxon>Kiritimatiellia</taxon>
        <taxon>Kiritimatiellales</taxon>
        <taxon>Pontiellaceae</taxon>
        <taxon>Pontiella</taxon>
    </lineage>
</organism>
<dbReference type="EMBL" id="JARVCO010000010">
    <property type="protein sequence ID" value="MDZ8119172.1"/>
    <property type="molecule type" value="Genomic_DNA"/>
</dbReference>
<reference evidence="1 2" key="1">
    <citation type="journal article" date="2024" name="Appl. Environ. Microbiol.">
        <title>Pontiella agarivorans sp. nov., a novel marine anaerobic bacterium capable of degrading macroalgal polysaccharides and fixing nitrogen.</title>
        <authorList>
            <person name="Liu N."/>
            <person name="Kivenson V."/>
            <person name="Peng X."/>
            <person name="Cui Z."/>
            <person name="Lankiewicz T.S."/>
            <person name="Gosselin K.M."/>
            <person name="English C.J."/>
            <person name="Blair E.M."/>
            <person name="O'Malley M.A."/>
            <person name="Valentine D.L."/>
        </authorList>
    </citation>
    <scope>NUCLEOTIDE SEQUENCE [LARGE SCALE GENOMIC DNA]</scope>
    <source>
        <strain evidence="1 2">NLcol2</strain>
    </source>
</reference>
<name>A0ABU5MYA8_9BACT</name>
<dbReference type="Gene3D" id="2.115.10.20">
    <property type="entry name" value="Glycosyl hydrolase domain, family 43"/>
    <property type="match status" value="1"/>
</dbReference>
<dbReference type="CDD" id="cd08994">
    <property type="entry name" value="GH43_62_32_68_117_130-like"/>
    <property type="match status" value="1"/>
</dbReference>
<dbReference type="InterPro" id="IPR023296">
    <property type="entry name" value="Glyco_hydro_beta-prop_sf"/>
</dbReference>
<protein>
    <submittedName>
        <fullName evidence="1">Glycoside hydrolase family protein</fullName>
    </submittedName>
</protein>
<evidence type="ECO:0000313" key="2">
    <source>
        <dbReference type="Proteomes" id="UP001290861"/>
    </source>
</evidence>
<comment type="caution">
    <text evidence="1">The sequence shown here is derived from an EMBL/GenBank/DDBJ whole genome shotgun (WGS) entry which is preliminary data.</text>
</comment>
<keyword evidence="2" id="KW-1185">Reference proteome</keyword>
<accession>A0ABU5MYA8</accession>
<evidence type="ECO:0000313" key="1">
    <source>
        <dbReference type="EMBL" id="MDZ8119172.1"/>
    </source>
</evidence>
<sequence length="351" mass="39854">MKHVFLIIFISVLSKVSVAEYNDKYVVGCKLPADAVITCPDSNPLRDALLPVPETAVFEMEGWALWDPSLIKVGDTYHLFCSRWSKEEDHKAPRDAWKKSHIIRATSKNLFGPYEFQEVVAEAKDHPWAKQGLHNPKITKVGDRFLLYHLGIPRWQTGFMFSDSVEGPWTPVSQPIVNANNPALLIRDDGSAYMLSKFKRVNKKTGQRQNFMRAHEAADVNGPYTTLGDGGNRLPYDLELEDPTIWWANDQYNVICTDWMGKVTGIQKSVVYYTSKDGIHYELYSTLPVWSQNDPIPMEGGDSRTVYKVERPQVYVNDNGELEALLVSVAKEPGKHDYIVIRPVDHFVPAN</sequence>
<keyword evidence="1" id="KW-0378">Hydrolase</keyword>
<dbReference type="SUPFAM" id="SSF75005">
    <property type="entry name" value="Arabinanase/levansucrase/invertase"/>
    <property type="match status" value="1"/>
</dbReference>
<proteinExistence type="predicted"/>
<gene>
    <name evidence="1" type="ORF">P9H32_11110</name>
</gene>
<dbReference type="Proteomes" id="UP001290861">
    <property type="component" value="Unassembled WGS sequence"/>
</dbReference>
<dbReference type="RefSeq" id="WP_322608960.1">
    <property type="nucleotide sequence ID" value="NZ_JARVCO010000010.1"/>
</dbReference>